<name>A0A1Q4V815_9ACTN</name>
<evidence type="ECO:0000313" key="3">
    <source>
        <dbReference type="Proteomes" id="UP000186455"/>
    </source>
</evidence>
<feature type="region of interest" description="Disordered" evidence="1">
    <location>
        <begin position="105"/>
        <end position="166"/>
    </location>
</feature>
<dbReference type="EMBL" id="LFBV01000003">
    <property type="protein sequence ID" value="OKH93992.1"/>
    <property type="molecule type" value="Genomic_DNA"/>
</dbReference>
<dbReference type="STRING" id="1048205.AB852_15050"/>
<sequence length="429" mass="45541">MDLRSRLRRMAVRSPVALPAVLPGATQARLGVEAELRRRGWETAQAPAAADLLVVCGSPCPEEDRRLDTLLRTMSQPAARVDVTRPEHAAQALDEGFALLRDRAASRAESPLGHEDATDGKHDAHPAKGTAPAGPAHGPHHDHAGPGHPGQDAPGGHSGHEGHTMSTVAGLPMADRAADRDGLSLDRLNLPLGPVLADWPAGLILRCALQGDIVQEIHVDRLPGPSDGTSFWNEPWSRAARGEPVERGAAARRRCAAHLDSLGRLLSLAGRPDTAARLRHLRDEVLAGAPSGHCGEPLQALTKRVERSRTLRWGLAGLGRLSAERARQRGVTGPALEADGDVHDRLLTWSREARRAVRDFDDGRPLSTGRLIGPRGTVEGTVPPSQALLDLLPELLTGTELGCARLIVASLDPDLDEPVAVPATEGAHA</sequence>
<gene>
    <name evidence="2" type="ORF">AB852_15050</name>
</gene>
<dbReference type="AlphaFoldDB" id="A0A1Q4V815"/>
<proteinExistence type="predicted"/>
<feature type="compositionally biased region" description="Basic and acidic residues" evidence="1">
    <location>
        <begin position="105"/>
        <end position="126"/>
    </location>
</feature>
<feature type="compositionally biased region" description="Low complexity" evidence="1">
    <location>
        <begin position="127"/>
        <end position="137"/>
    </location>
</feature>
<comment type="caution">
    <text evidence="2">The sequence shown here is derived from an EMBL/GenBank/DDBJ whole genome shotgun (WGS) entry which is preliminary data.</text>
</comment>
<dbReference type="Proteomes" id="UP000186455">
    <property type="component" value="Unassembled WGS sequence"/>
</dbReference>
<organism evidence="2 3">
    <name type="scientific">Streptomyces uncialis</name>
    <dbReference type="NCBI Taxonomy" id="1048205"/>
    <lineage>
        <taxon>Bacteria</taxon>
        <taxon>Bacillati</taxon>
        <taxon>Actinomycetota</taxon>
        <taxon>Actinomycetes</taxon>
        <taxon>Kitasatosporales</taxon>
        <taxon>Streptomycetaceae</taxon>
        <taxon>Streptomyces</taxon>
    </lineage>
</organism>
<evidence type="ECO:0000256" key="1">
    <source>
        <dbReference type="SAM" id="MobiDB-lite"/>
    </source>
</evidence>
<keyword evidence="3" id="KW-1185">Reference proteome</keyword>
<accession>A0A1Q4V815</accession>
<reference evidence="2 3" key="1">
    <citation type="submission" date="2015-06" db="EMBL/GenBank/DDBJ databases">
        <title>Cloning and characterization of the uncialamcin biosynthetic gene cluster.</title>
        <authorList>
            <person name="Yan X."/>
            <person name="Huang T."/>
            <person name="Ge H."/>
            <person name="Shen B."/>
        </authorList>
    </citation>
    <scope>NUCLEOTIDE SEQUENCE [LARGE SCALE GENOMIC DNA]</scope>
    <source>
        <strain evidence="2 3">DCA2648</strain>
    </source>
</reference>
<evidence type="ECO:0000313" key="2">
    <source>
        <dbReference type="EMBL" id="OKH93992.1"/>
    </source>
</evidence>
<protein>
    <submittedName>
        <fullName evidence="2">Uncharacterized protein</fullName>
    </submittedName>
</protein>